<feature type="compositionally biased region" description="Basic residues" evidence="1">
    <location>
        <begin position="235"/>
        <end position="246"/>
    </location>
</feature>
<gene>
    <name evidence="5" type="ORF">ACLA_010710</name>
</gene>
<keyword evidence="6" id="KW-1185">Reference proteome</keyword>
<dbReference type="RefSeq" id="XP_001274071.1">
    <property type="nucleotide sequence ID" value="XM_001274070.1"/>
</dbReference>
<sequence>MNLRSLLLGSAIALGANALLVVPESEGVTVTPQGELISILPLEASAAQQQLVELTCKECPFREVREDGEVSWTDGFETSLALNFAMDAGALLVNGHQIFPPPPQTVISAVQRRIPDGQESDPISLGYAVEFMPLGVPDDAPMELSALRFTILDLDGHPVPLDTVAITMINDLRGNIYMAKTEIEDTTPNRGSWKQCRGKPKCLRKLLVERIRALFTAAKARVLGMKSKLPGCGGKRPHSAMPHPHHHPEGDFDDAFVPGHYPSTEDEEHFGMAGRPHHHHPHHMHHSGWERTVSRIIRYVVVPAVLGVLAGLTASALGMLIGQAVVFLWQRYRRTPVRENEEAGTVLEKEGLMTESSESHPPAYSDEDSREQASDMKH</sequence>
<keyword evidence="2" id="KW-0812">Transmembrane</keyword>
<feature type="region of interest" description="Disordered" evidence="1">
    <location>
        <begin position="339"/>
        <end position="378"/>
    </location>
</feature>
<accession>A1CA77</accession>
<dbReference type="Proteomes" id="UP000006701">
    <property type="component" value="Unassembled WGS sequence"/>
</dbReference>
<dbReference type="HOGENOM" id="CLU_051864_0_0_1"/>
<dbReference type="PANTHER" id="PTHR40622:SF2">
    <property type="match status" value="1"/>
</dbReference>
<dbReference type="eggNOG" id="ENOG502SC3G">
    <property type="taxonomic scope" value="Eukaryota"/>
</dbReference>
<dbReference type="EMBL" id="DS027049">
    <property type="protein sequence ID" value="EAW12645.1"/>
    <property type="molecule type" value="Genomic_DNA"/>
</dbReference>
<feature type="region of interest" description="Disordered" evidence="1">
    <location>
        <begin position="231"/>
        <end position="286"/>
    </location>
</feature>
<feature type="compositionally biased region" description="Basic and acidic residues" evidence="1">
    <location>
        <begin position="339"/>
        <end position="352"/>
    </location>
</feature>
<feature type="transmembrane region" description="Helical" evidence="2">
    <location>
        <begin position="300"/>
        <end position="329"/>
    </location>
</feature>
<keyword evidence="2" id="KW-0472">Membrane</keyword>
<feature type="signal peptide" evidence="3">
    <location>
        <begin position="1"/>
        <end position="18"/>
    </location>
</feature>
<name>A1CA77_ASPCL</name>
<dbReference type="AlphaFoldDB" id="A1CA77"/>
<dbReference type="InterPro" id="IPR056145">
    <property type="entry name" value="DUF7728"/>
</dbReference>
<dbReference type="Pfam" id="PF24854">
    <property type="entry name" value="DUF7728"/>
    <property type="match status" value="1"/>
</dbReference>
<dbReference type="GeneID" id="4706828"/>
<evidence type="ECO:0000313" key="5">
    <source>
        <dbReference type="EMBL" id="EAW12645.1"/>
    </source>
</evidence>
<feature type="compositionally biased region" description="Basic residues" evidence="1">
    <location>
        <begin position="275"/>
        <end position="286"/>
    </location>
</feature>
<evidence type="ECO:0000259" key="4">
    <source>
        <dbReference type="Pfam" id="PF24854"/>
    </source>
</evidence>
<keyword evidence="3" id="KW-0732">Signal</keyword>
<dbReference type="VEuPathDB" id="FungiDB:ACLA_010710"/>
<dbReference type="OMA" id="CRGKPKC"/>
<reference evidence="5 6" key="1">
    <citation type="journal article" date="2008" name="PLoS Genet.">
        <title>Genomic islands in the pathogenic filamentous fungus Aspergillus fumigatus.</title>
        <authorList>
            <person name="Fedorova N.D."/>
            <person name="Khaldi N."/>
            <person name="Joardar V.S."/>
            <person name="Maiti R."/>
            <person name="Amedeo P."/>
            <person name="Anderson M.J."/>
            <person name="Crabtree J."/>
            <person name="Silva J.C."/>
            <person name="Badger J.H."/>
            <person name="Albarraq A."/>
            <person name="Angiuoli S."/>
            <person name="Bussey H."/>
            <person name="Bowyer P."/>
            <person name="Cotty P.J."/>
            <person name="Dyer P.S."/>
            <person name="Egan A."/>
            <person name="Galens K."/>
            <person name="Fraser-Liggett C.M."/>
            <person name="Haas B.J."/>
            <person name="Inman J.M."/>
            <person name="Kent R."/>
            <person name="Lemieux S."/>
            <person name="Malavazi I."/>
            <person name="Orvis J."/>
            <person name="Roemer T."/>
            <person name="Ronning C.M."/>
            <person name="Sundaram J.P."/>
            <person name="Sutton G."/>
            <person name="Turner G."/>
            <person name="Venter J.C."/>
            <person name="White O.R."/>
            <person name="Whitty B.R."/>
            <person name="Youngman P."/>
            <person name="Wolfe K.H."/>
            <person name="Goldman G.H."/>
            <person name="Wortman J.R."/>
            <person name="Jiang B."/>
            <person name="Denning D.W."/>
            <person name="Nierman W.C."/>
        </authorList>
    </citation>
    <scope>NUCLEOTIDE SEQUENCE [LARGE SCALE GENOMIC DNA]</scope>
    <source>
        <strain evidence="6">ATCC 1007 / CBS 513.65 / DSM 816 / NCTC 3887 / NRRL 1</strain>
    </source>
</reference>
<evidence type="ECO:0000256" key="2">
    <source>
        <dbReference type="SAM" id="Phobius"/>
    </source>
</evidence>
<proteinExistence type="predicted"/>
<dbReference type="OrthoDB" id="5409353at2759"/>
<dbReference type="KEGG" id="act:ACLA_010710"/>
<evidence type="ECO:0000313" key="6">
    <source>
        <dbReference type="Proteomes" id="UP000006701"/>
    </source>
</evidence>
<evidence type="ECO:0000256" key="3">
    <source>
        <dbReference type="SAM" id="SignalP"/>
    </source>
</evidence>
<feature type="domain" description="DUF7728" evidence="4">
    <location>
        <begin position="48"/>
        <end position="185"/>
    </location>
</feature>
<feature type="chain" id="PRO_5002633261" description="DUF7728 domain-containing protein" evidence="3">
    <location>
        <begin position="19"/>
        <end position="378"/>
    </location>
</feature>
<keyword evidence="2" id="KW-1133">Transmembrane helix</keyword>
<dbReference type="PANTHER" id="PTHR40622">
    <property type="match status" value="1"/>
</dbReference>
<organism evidence="5 6">
    <name type="scientific">Aspergillus clavatus (strain ATCC 1007 / CBS 513.65 / DSM 816 / NCTC 3887 / NRRL 1 / QM 1276 / 107)</name>
    <dbReference type="NCBI Taxonomy" id="344612"/>
    <lineage>
        <taxon>Eukaryota</taxon>
        <taxon>Fungi</taxon>
        <taxon>Dikarya</taxon>
        <taxon>Ascomycota</taxon>
        <taxon>Pezizomycotina</taxon>
        <taxon>Eurotiomycetes</taxon>
        <taxon>Eurotiomycetidae</taxon>
        <taxon>Eurotiales</taxon>
        <taxon>Aspergillaceae</taxon>
        <taxon>Aspergillus</taxon>
        <taxon>Aspergillus subgen. Fumigati</taxon>
    </lineage>
</organism>
<protein>
    <recommendedName>
        <fullName evidence="4">DUF7728 domain-containing protein</fullName>
    </recommendedName>
</protein>
<evidence type="ECO:0000256" key="1">
    <source>
        <dbReference type="SAM" id="MobiDB-lite"/>
    </source>
</evidence>